<dbReference type="STRING" id="74649.A0A2P6RJ02"/>
<dbReference type="AlphaFoldDB" id="A0A2P6RJ02"/>
<dbReference type="OrthoDB" id="196131at2759"/>
<evidence type="ECO:0000256" key="2">
    <source>
        <dbReference type="ARBA" id="ARBA00022806"/>
    </source>
</evidence>
<dbReference type="EC" id="3.6.4.13" evidence="5"/>
<dbReference type="InterPro" id="IPR027417">
    <property type="entry name" value="P-loop_NTPase"/>
</dbReference>
<evidence type="ECO:0000313" key="5">
    <source>
        <dbReference type="EMBL" id="PRQ46408.1"/>
    </source>
</evidence>
<name>A0A2P6RJ02_ROSCH</name>
<comment type="caution">
    <text evidence="5">The sequence shown here is derived from an EMBL/GenBank/DDBJ whole genome shotgun (WGS) entry which is preliminary data.</text>
</comment>
<evidence type="ECO:0000256" key="3">
    <source>
        <dbReference type="ARBA" id="ARBA00022884"/>
    </source>
</evidence>
<dbReference type="Pfam" id="PF00270">
    <property type="entry name" value="DEAD"/>
    <property type="match status" value="1"/>
</dbReference>
<gene>
    <name evidence="5" type="ORF">RchiOBHm_Chr2g0088781</name>
</gene>
<sequence>MAGRDLMACAQSGSGKTAAFCFPIISGVLTKCVERSQSNGGDGWTVFPRALILSPTRELTSQIFVEAGKFAYQSGAKMAVVYGGAPMGQQLRDLERGVDILVATPERLVDMIERSRVSLKMIKYLALDEADRMLDMGFEPQRRKIVQRMSASPRCKSAMHDRNKKAMELIAKGWSALKEVDRVIDYCKLNDRRLIPLLRAAKENFELALETDNSNTHARYWLSRLHLKYSVPRACKAMRSCLVS</sequence>
<dbReference type="InterPro" id="IPR011545">
    <property type="entry name" value="DEAD/DEAH_box_helicase_dom"/>
</dbReference>
<dbReference type="PANTHER" id="PTHR47958">
    <property type="entry name" value="ATP-DEPENDENT RNA HELICASE DBP3"/>
    <property type="match status" value="1"/>
</dbReference>
<dbReference type="Proteomes" id="UP000238479">
    <property type="component" value="Chromosome 2"/>
</dbReference>
<dbReference type="Gene3D" id="3.40.50.300">
    <property type="entry name" value="P-loop containing nucleotide triphosphate hydrolases"/>
    <property type="match status" value="1"/>
</dbReference>
<keyword evidence="1 5" id="KW-0378">Hydrolase</keyword>
<keyword evidence="3" id="KW-0694">RNA-binding</keyword>
<dbReference type="SUPFAM" id="SSF52540">
    <property type="entry name" value="P-loop containing nucleoside triphosphate hydrolases"/>
    <property type="match status" value="1"/>
</dbReference>
<evidence type="ECO:0000259" key="4">
    <source>
        <dbReference type="PROSITE" id="PS51192"/>
    </source>
</evidence>
<keyword evidence="6" id="KW-1185">Reference proteome</keyword>
<dbReference type="PROSITE" id="PS51192">
    <property type="entry name" value="HELICASE_ATP_BIND_1"/>
    <property type="match status" value="1"/>
</dbReference>
<keyword evidence="2 5" id="KW-0067">ATP-binding</keyword>
<dbReference type="EMBL" id="PDCK01000040">
    <property type="protein sequence ID" value="PRQ46408.1"/>
    <property type="molecule type" value="Genomic_DNA"/>
</dbReference>
<protein>
    <submittedName>
        <fullName evidence="5">Putative RNA helicase</fullName>
        <ecNumber evidence="5">3.6.4.13</ecNumber>
    </submittedName>
</protein>
<dbReference type="GO" id="GO:0016787">
    <property type="term" value="F:hydrolase activity"/>
    <property type="evidence" value="ECO:0007669"/>
    <property type="project" value="UniProtKB-KW"/>
</dbReference>
<dbReference type="GO" id="GO:0003723">
    <property type="term" value="F:RNA binding"/>
    <property type="evidence" value="ECO:0007669"/>
    <property type="project" value="UniProtKB-KW"/>
</dbReference>
<keyword evidence="2 5" id="KW-0547">Nucleotide-binding</keyword>
<reference evidence="5 6" key="1">
    <citation type="journal article" date="2018" name="Nat. Genet.">
        <title>The Rosa genome provides new insights in the design of modern roses.</title>
        <authorList>
            <person name="Bendahmane M."/>
        </authorList>
    </citation>
    <scope>NUCLEOTIDE SEQUENCE [LARGE SCALE GENOMIC DNA]</scope>
    <source>
        <strain evidence="6">cv. Old Blush</strain>
    </source>
</reference>
<dbReference type="SMART" id="SM00487">
    <property type="entry name" value="DEXDc"/>
    <property type="match status" value="1"/>
</dbReference>
<keyword evidence="2 5" id="KW-0347">Helicase</keyword>
<dbReference type="GO" id="GO:0005524">
    <property type="term" value="F:ATP binding"/>
    <property type="evidence" value="ECO:0007669"/>
    <property type="project" value="InterPro"/>
</dbReference>
<dbReference type="GO" id="GO:0003724">
    <property type="term" value="F:RNA helicase activity"/>
    <property type="evidence" value="ECO:0007669"/>
    <property type="project" value="UniProtKB-EC"/>
</dbReference>
<evidence type="ECO:0000313" key="6">
    <source>
        <dbReference type="Proteomes" id="UP000238479"/>
    </source>
</evidence>
<feature type="domain" description="Helicase ATP-binding" evidence="4">
    <location>
        <begin position="1"/>
        <end position="153"/>
    </location>
</feature>
<dbReference type="Gramene" id="PRQ46408">
    <property type="protein sequence ID" value="PRQ46408"/>
    <property type="gene ID" value="RchiOBHm_Chr2g0088781"/>
</dbReference>
<organism evidence="5 6">
    <name type="scientific">Rosa chinensis</name>
    <name type="common">China rose</name>
    <dbReference type="NCBI Taxonomy" id="74649"/>
    <lineage>
        <taxon>Eukaryota</taxon>
        <taxon>Viridiplantae</taxon>
        <taxon>Streptophyta</taxon>
        <taxon>Embryophyta</taxon>
        <taxon>Tracheophyta</taxon>
        <taxon>Spermatophyta</taxon>
        <taxon>Magnoliopsida</taxon>
        <taxon>eudicotyledons</taxon>
        <taxon>Gunneridae</taxon>
        <taxon>Pentapetalae</taxon>
        <taxon>rosids</taxon>
        <taxon>fabids</taxon>
        <taxon>Rosales</taxon>
        <taxon>Rosaceae</taxon>
        <taxon>Rosoideae</taxon>
        <taxon>Rosoideae incertae sedis</taxon>
        <taxon>Rosa</taxon>
    </lineage>
</organism>
<proteinExistence type="predicted"/>
<accession>A0A2P6RJ02</accession>
<evidence type="ECO:0000256" key="1">
    <source>
        <dbReference type="ARBA" id="ARBA00022801"/>
    </source>
</evidence>
<dbReference type="InterPro" id="IPR014001">
    <property type="entry name" value="Helicase_ATP-bd"/>
</dbReference>